<dbReference type="PROSITE" id="PS00688">
    <property type="entry name" value="SIGMA54_INTERACT_3"/>
    <property type="match status" value="1"/>
</dbReference>
<feature type="domain" description="Response regulatory" evidence="8">
    <location>
        <begin position="5"/>
        <end position="119"/>
    </location>
</feature>
<evidence type="ECO:0000256" key="1">
    <source>
        <dbReference type="ARBA" id="ARBA00022741"/>
    </source>
</evidence>
<evidence type="ECO:0000313" key="10">
    <source>
        <dbReference type="Proteomes" id="UP000032303"/>
    </source>
</evidence>
<dbReference type="Gene3D" id="1.10.8.60">
    <property type="match status" value="1"/>
</dbReference>
<organism evidence="9 10">
    <name type="scientific">Photobacterium gaetbulicola Gung47</name>
    <dbReference type="NCBI Taxonomy" id="658445"/>
    <lineage>
        <taxon>Bacteria</taxon>
        <taxon>Pseudomonadati</taxon>
        <taxon>Pseudomonadota</taxon>
        <taxon>Gammaproteobacteria</taxon>
        <taxon>Vibrionales</taxon>
        <taxon>Vibrionaceae</taxon>
        <taxon>Photobacterium</taxon>
    </lineage>
</organism>
<evidence type="ECO:0000256" key="3">
    <source>
        <dbReference type="ARBA" id="ARBA00023015"/>
    </source>
</evidence>
<evidence type="ECO:0000259" key="7">
    <source>
        <dbReference type="PROSITE" id="PS50045"/>
    </source>
</evidence>
<evidence type="ECO:0000313" key="9">
    <source>
        <dbReference type="EMBL" id="AJR07783.1"/>
    </source>
</evidence>
<dbReference type="InterPro" id="IPR011006">
    <property type="entry name" value="CheY-like_superfamily"/>
</dbReference>
<dbReference type="KEGG" id="pgb:H744_2c1096"/>
<dbReference type="PROSITE" id="PS50110">
    <property type="entry name" value="RESPONSE_REGULATORY"/>
    <property type="match status" value="1"/>
</dbReference>
<dbReference type="Pfam" id="PF00158">
    <property type="entry name" value="Sigma54_activat"/>
    <property type="match status" value="1"/>
</dbReference>
<comment type="caution">
    <text evidence="6">Lacks conserved residue(s) required for the propagation of feature annotation.</text>
</comment>
<keyword evidence="10" id="KW-1185">Reference proteome</keyword>
<dbReference type="HOGENOM" id="CLU_000445_0_6_6"/>
<dbReference type="CDD" id="cd00009">
    <property type="entry name" value="AAA"/>
    <property type="match status" value="1"/>
</dbReference>
<dbReference type="SUPFAM" id="SSF52540">
    <property type="entry name" value="P-loop containing nucleoside triphosphate hydrolases"/>
    <property type="match status" value="1"/>
</dbReference>
<dbReference type="Gene3D" id="1.10.10.60">
    <property type="entry name" value="Homeodomain-like"/>
    <property type="match status" value="1"/>
</dbReference>
<dbReference type="Pfam" id="PF02954">
    <property type="entry name" value="HTH_8"/>
    <property type="match status" value="1"/>
</dbReference>
<evidence type="ECO:0000256" key="4">
    <source>
        <dbReference type="ARBA" id="ARBA00023125"/>
    </source>
</evidence>
<dbReference type="PANTHER" id="PTHR32071:SF21">
    <property type="entry name" value="TRANSCRIPTIONAL REGULATORY PROTEIN FLGR"/>
    <property type="match status" value="1"/>
</dbReference>
<dbReference type="InterPro" id="IPR001789">
    <property type="entry name" value="Sig_transdc_resp-reg_receiver"/>
</dbReference>
<dbReference type="GO" id="GO:0043565">
    <property type="term" value="F:sequence-specific DNA binding"/>
    <property type="evidence" value="ECO:0007669"/>
    <property type="project" value="InterPro"/>
</dbReference>
<dbReference type="PATRIC" id="fig|658445.3.peg.2985"/>
<dbReference type="Pfam" id="PF00072">
    <property type="entry name" value="Response_reg"/>
    <property type="match status" value="1"/>
</dbReference>
<dbReference type="AlphaFoldDB" id="A0A0C5WKV6"/>
<dbReference type="PROSITE" id="PS50045">
    <property type="entry name" value="SIGMA54_INTERACT_4"/>
    <property type="match status" value="1"/>
</dbReference>
<dbReference type="InterPro" id="IPR009057">
    <property type="entry name" value="Homeodomain-like_sf"/>
</dbReference>
<dbReference type="GO" id="GO:0000160">
    <property type="term" value="P:phosphorelay signal transduction system"/>
    <property type="evidence" value="ECO:0007669"/>
    <property type="project" value="InterPro"/>
</dbReference>
<dbReference type="InterPro" id="IPR002197">
    <property type="entry name" value="HTH_Fis"/>
</dbReference>
<evidence type="ECO:0000259" key="8">
    <source>
        <dbReference type="PROSITE" id="PS50110"/>
    </source>
</evidence>
<protein>
    <submittedName>
        <fullName evidence="9">Acetoacetate metabolism regulatory protein AtoC</fullName>
    </submittedName>
</protein>
<keyword evidence="4" id="KW-0238">DNA-binding</keyword>
<dbReference type="InterPro" id="IPR002078">
    <property type="entry name" value="Sigma_54_int"/>
</dbReference>
<evidence type="ECO:0000256" key="6">
    <source>
        <dbReference type="PROSITE-ProRule" id="PRU00169"/>
    </source>
</evidence>
<evidence type="ECO:0000256" key="2">
    <source>
        <dbReference type="ARBA" id="ARBA00022840"/>
    </source>
</evidence>
<keyword evidence="5" id="KW-0804">Transcription</keyword>
<dbReference type="InterPro" id="IPR003593">
    <property type="entry name" value="AAA+_ATPase"/>
</dbReference>
<dbReference type="InterPro" id="IPR025943">
    <property type="entry name" value="Sigma_54_int_dom_ATP-bd_2"/>
</dbReference>
<dbReference type="InterPro" id="IPR025662">
    <property type="entry name" value="Sigma_54_int_dom_ATP-bd_1"/>
</dbReference>
<dbReference type="GO" id="GO:0006355">
    <property type="term" value="P:regulation of DNA-templated transcription"/>
    <property type="evidence" value="ECO:0007669"/>
    <property type="project" value="InterPro"/>
</dbReference>
<dbReference type="PANTHER" id="PTHR32071">
    <property type="entry name" value="TRANSCRIPTIONAL REGULATORY PROTEIN"/>
    <property type="match status" value="1"/>
</dbReference>
<dbReference type="SUPFAM" id="SSF52172">
    <property type="entry name" value="CheY-like"/>
    <property type="match status" value="1"/>
</dbReference>
<sequence>MKAGNVIFAHRCLVHAAAAIKILSAEGYQVSNVATAADAIAKLSEHPGSLLFIADNLADMGMLETIKQVKQSQPNTMVVAIVDYQQSKLASDAIQAGADDYLLQPYQSEQIIALMKRNKTVQSPQRDVVASSRRSLQVLQMAHRAAQTDATVLITGESGTGKEVLARYVHDNSPRSTGPFVAINCAAIPESMLEAVLFGHIKGAFTGATHSQAGKFEEANGGTLLLDEIGEMPPALQAKLLRVLQERQVERLGSHRSIALDIRVIAATNVDLQQAVAERRFRQDLYYRLDVLPLQWPPLRDRREDILPLAEHFIRKLNAGCMASCSLSPEAQQVLLRYSWPGNIRELENTIQRALVMRHGHWITAQDLMLNDMLSSMVEGAITEVVEDAKHALKQSRKNAEHQFILETLARFNGKRNDTAEALGMSTRALRYKIAAMREQGINIDSYIHQSGTAA</sequence>
<dbReference type="EMBL" id="CP005974">
    <property type="protein sequence ID" value="AJR07783.1"/>
    <property type="molecule type" value="Genomic_DNA"/>
</dbReference>
<proteinExistence type="predicted"/>
<dbReference type="SMART" id="SM00448">
    <property type="entry name" value="REC"/>
    <property type="match status" value="1"/>
</dbReference>
<dbReference type="PROSITE" id="PS00676">
    <property type="entry name" value="SIGMA54_INTERACT_2"/>
    <property type="match status" value="1"/>
</dbReference>
<keyword evidence="2" id="KW-0067">ATP-binding</keyword>
<dbReference type="GO" id="GO:0005524">
    <property type="term" value="F:ATP binding"/>
    <property type="evidence" value="ECO:0007669"/>
    <property type="project" value="UniProtKB-KW"/>
</dbReference>
<accession>A0A0C5WKV6</accession>
<dbReference type="SUPFAM" id="SSF46689">
    <property type="entry name" value="Homeodomain-like"/>
    <property type="match status" value="1"/>
</dbReference>
<name>A0A0C5WKV6_9GAMM</name>
<dbReference type="Proteomes" id="UP000032303">
    <property type="component" value="Chromosome 2"/>
</dbReference>
<dbReference type="Gene3D" id="3.40.50.2300">
    <property type="match status" value="1"/>
</dbReference>
<dbReference type="OrthoDB" id="9804019at2"/>
<dbReference type="STRING" id="658445.H744_2c1096"/>
<reference evidence="9 10" key="1">
    <citation type="submission" date="2013-05" db="EMBL/GenBank/DDBJ databases">
        <title>Complete genome sequence of the lipase-producing bacterium Photobacterium gaetbulicola Gung47.</title>
        <authorList>
            <person name="Kim Y.-O."/>
        </authorList>
    </citation>
    <scope>NUCLEOTIDE SEQUENCE [LARGE SCALE GENOMIC DNA]</scope>
    <source>
        <strain evidence="9 10">Gung47</strain>
    </source>
</reference>
<dbReference type="InterPro" id="IPR025944">
    <property type="entry name" value="Sigma_54_int_dom_CS"/>
</dbReference>
<dbReference type="FunFam" id="3.40.50.300:FF:000006">
    <property type="entry name" value="DNA-binding transcriptional regulator NtrC"/>
    <property type="match status" value="1"/>
</dbReference>
<dbReference type="InterPro" id="IPR058031">
    <property type="entry name" value="AAA_lid_NorR"/>
</dbReference>
<dbReference type="PROSITE" id="PS00675">
    <property type="entry name" value="SIGMA54_INTERACT_1"/>
    <property type="match status" value="1"/>
</dbReference>
<gene>
    <name evidence="9" type="ORF">H744_2c1096</name>
</gene>
<evidence type="ECO:0000256" key="5">
    <source>
        <dbReference type="ARBA" id="ARBA00023163"/>
    </source>
</evidence>
<dbReference type="Gene3D" id="3.40.50.300">
    <property type="entry name" value="P-loop containing nucleotide triphosphate hydrolases"/>
    <property type="match status" value="1"/>
</dbReference>
<keyword evidence="3" id="KW-0805">Transcription regulation</keyword>
<dbReference type="SMART" id="SM00382">
    <property type="entry name" value="AAA"/>
    <property type="match status" value="1"/>
</dbReference>
<feature type="domain" description="Sigma-54 factor interaction" evidence="7">
    <location>
        <begin position="128"/>
        <end position="356"/>
    </location>
</feature>
<keyword evidence="1" id="KW-0547">Nucleotide-binding</keyword>
<dbReference type="InterPro" id="IPR027417">
    <property type="entry name" value="P-loop_NTPase"/>
</dbReference>
<dbReference type="Pfam" id="PF25601">
    <property type="entry name" value="AAA_lid_14"/>
    <property type="match status" value="1"/>
</dbReference>